<protein>
    <submittedName>
        <fullName evidence="1">Uncharacterized protein</fullName>
    </submittedName>
</protein>
<sequence length="63" mass="7010">MLDFEESDTDGEGEVQDYMDKEQKIWGYEVQKNSGARGGGMSNRAGSKILVRHRDVRGSDCGL</sequence>
<proteinExistence type="predicted"/>
<gene>
    <name evidence="1" type="ORF">B9Z19DRAFT_1120918</name>
</gene>
<evidence type="ECO:0000313" key="1">
    <source>
        <dbReference type="EMBL" id="PUU82314.1"/>
    </source>
</evidence>
<dbReference type="EMBL" id="NESQ01000030">
    <property type="protein sequence ID" value="PUU82314.1"/>
    <property type="molecule type" value="Genomic_DNA"/>
</dbReference>
<name>A0A2T7A3M2_TUBBO</name>
<dbReference type="Proteomes" id="UP000244722">
    <property type="component" value="Unassembled WGS sequence"/>
</dbReference>
<accession>A0A2T7A3M2</accession>
<evidence type="ECO:0000313" key="2">
    <source>
        <dbReference type="Proteomes" id="UP000244722"/>
    </source>
</evidence>
<organism evidence="1 2">
    <name type="scientific">Tuber borchii</name>
    <name type="common">White truffle</name>
    <dbReference type="NCBI Taxonomy" id="42251"/>
    <lineage>
        <taxon>Eukaryota</taxon>
        <taxon>Fungi</taxon>
        <taxon>Dikarya</taxon>
        <taxon>Ascomycota</taxon>
        <taxon>Pezizomycotina</taxon>
        <taxon>Pezizomycetes</taxon>
        <taxon>Pezizales</taxon>
        <taxon>Tuberaceae</taxon>
        <taxon>Tuber</taxon>
    </lineage>
</organism>
<reference evidence="1 2" key="1">
    <citation type="submission" date="2017-04" db="EMBL/GenBank/DDBJ databases">
        <title>Draft genome sequence of Tuber borchii Vittad., a whitish edible truffle.</title>
        <authorList>
            <consortium name="DOE Joint Genome Institute"/>
            <person name="Murat C."/>
            <person name="Kuo A."/>
            <person name="Barry K.W."/>
            <person name="Clum A."/>
            <person name="Dockter R.B."/>
            <person name="Fauchery L."/>
            <person name="Iotti M."/>
            <person name="Kohler A."/>
            <person name="Labutti K."/>
            <person name="Lindquist E.A."/>
            <person name="Lipzen A."/>
            <person name="Ohm R.A."/>
            <person name="Wang M."/>
            <person name="Grigoriev I.V."/>
            <person name="Zambonelli A."/>
            <person name="Martin F.M."/>
        </authorList>
    </citation>
    <scope>NUCLEOTIDE SEQUENCE [LARGE SCALE GENOMIC DNA]</scope>
    <source>
        <strain evidence="1 2">Tbo3840</strain>
    </source>
</reference>
<keyword evidence="2" id="KW-1185">Reference proteome</keyword>
<comment type="caution">
    <text evidence="1">The sequence shown here is derived from an EMBL/GenBank/DDBJ whole genome shotgun (WGS) entry which is preliminary data.</text>
</comment>
<dbReference type="AlphaFoldDB" id="A0A2T7A3M2"/>